<reference evidence="1 2" key="1">
    <citation type="submission" date="2020-08" db="EMBL/GenBank/DDBJ databases">
        <title>Sequencing the genomes of 1000 actinobacteria strains.</title>
        <authorList>
            <person name="Klenk H.-P."/>
        </authorList>
    </citation>
    <scope>NUCLEOTIDE SEQUENCE [LARGE SCALE GENOMIC DNA]</scope>
    <source>
        <strain evidence="1 2">DSM 43851</strain>
    </source>
</reference>
<evidence type="ECO:0000313" key="1">
    <source>
        <dbReference type="EMBL" id="MBB5896715.1"/>
    </source>
</evidence>
<keyword evidence="2" id="KW-1185">Reference proteome</keyword>
<evidence type="ECO:0000313" key="2">
    <source>
        <dbReference type="Proteomes" id="UP000585638"/>
    </source>
</evidence>
<dbReference type="RefSeq" id="WP_246488748.1">
    <property type="nucleotide sequence ID" value="NZ_BAAAWY010000061.1"/>
</dbReference>
<proteinExistence type="predicted"/>
<name>A0A7W9KQ60_9PSEU</name>
<sequence>MVNTPEQETAVLPKVTKLFTDQGYTQNSTDAPFEDYLSAGIGHNPMVLVYEAQYADRLVRDDGSIKPDMRLCTCPPPSTPSTRSSR</sequence>
<protein>
    <submittedName>
        <fullName evidence="1">Uncharacterized protein</fullName>
    </submittedName>
</protein>
<dbReference type="EMBL" id="JACHIR010000001">
    <property type="protein sequence ID" value="MBB5896715.1"/>
    <property type="molecule type" value="Genomic_DNA"/>
</dbReference>
<comment type="caution">
    <text evidence="1">The sequence shown here is derived from an EMBL/GenBank/DDBJ whole genome shotgun (WGS) entry which is preliminary data.</text>
</comment>
<dbReference type="Proteomes" id="UP000585638">
    <property type="component" value="Unassembled WGS sequence"/>
</dbReference>
<dbReference type="AlphaFoldDB" id="A0A7W9KQ60"/>
<gene>
    <name evidence="1" type="ORF">BJ998_007911</name>
</gene>
<accession>A0A7W9KQ60</accession>
<organism evidence="1 2">
    <name type="scientific">Kutzneria kofuensis</name>
    <dbReference type="NCBI Taxonomy" id="103725"/>
    <lineage>
        <taxon>Bacteria</taxon>
        <taxon>Bacillati</taxon>
        <taxon>Actinomycetota</taxon>
        <taxon>Actinomycetes</taxon>
        <taxon>Pseudonocardiales</taxon>
        <taxon>Pseudonocardiaceae</taxon>
        <taxon>Kutzneria</taxon>
    </lineage>
</organism>